<evidence type="ECO:0000313" key="2">
    <source>
        <dbReference type="EMBL" id="MBA0881955.1"/>
    </source>
</evidence>
<dbReference type="CDD" id="cd06222">
    <property type="entry name" value="RNase_H_like"/>
    <property type="match status" value="1"/>
</dbReference>
<evidence type="ECO:0000313" key="3">
    <source>
        <dbReference type="Proteomes" id="UP000593576"/>
    </source>
</evidence>
<proteinExistence type="predicted"/>
<feature type="domain" description="RNase H type-1" evidence="1">
    <location>
        <begin position="52"/>
        <end position="169"/>
    </location>
</feature>
<dbReference type="PANTHER" id="PTHR47074:SF61">
    <property type="entry name" value="RNASE H TYPE-1 DOMAIN-CONTAINING PROTEIN"/>
    <property type="match status" value="1"/>
</dbReference>
<dbReference type="Gene3D" id="3.30.420.10">
    <property type="entry name" value="Ribonuclease H-like superfamily/Ribonuclease H"/>
    <property type="match status" value="1"/>
</dbReference>
<sequence>MLYERKNTSGRDLAFKVQNYLIELEGVRERKLTTTTVRSEQREGELWESIQFDAAFDINNSRSASGTVARGQNGEIAVSKSTLHSNVSSLFVAEALACLEATKLGIIIGFNSVTIMGDSKTIINKCKTEARDKSVLGAIMDDIQNNKTRFQKIVFRFIQRTENAKTHNLEKEALRKGEGSYLVGETREELNLGGR</sequence>
<dbReference type="EMBL" id="JABFAF010280139">
    <property type="protein sequence ID" value="MBA0881955.1"/>
    <property type="molecule type" value="Genomic_DNA"/>
</dbReference>
<comment type="caution">
    <text evidence="2">The sequence shown here is derived from an EMBL/GenBank/DDBJ whole genome shotgun (WGS) entry which is preliminary data.</text>
</comment>
<keyword evidence="3" id="KW-1185">Reference proteome</keyword>
<dbReference type="InterPro" id="IPR036397">
    <property type="entry name" value="RNaseH_sf"/>
</dbReference>
<dbReference type="SUPFAM" id="SSF53098">
    <property type="entry name" value="Ribonuclease H-like"/>
    <property type="match status" value="1"/>
</dbReference>
<dbReference type="InterPro" id="IPR012337">
    <property type="entry name" value="RNaseH-like_sf"/>
</dbReference>
<evidence type="ECO:0000259" key="1">
    <source>
        <dbReference type="Pfam" id="PF13456"/>
    </source>
</evidence>
<name>A0A7J9NF72_GOSSC</name>
<dbReference type="InterPro" id="IPR052929">
    <property type="entry name" value="RNase_H-like_EbsB-rel"/>
</dbReference>
<dbReference type="PANTHER" id="PTHR47074">
    <property type="entry name" value="BNAC02G40300D PROTEIN"/>
    <property type="match status" value="1"/>
</dbReference>
<protein>
    <recommendedName>
        <fullName evidence="1">RNase H type-1 domain-containing protein</fullName>
    </recommendedName>
</protein>
<accession>A0A7J9NF72</accession>
<dbReference type="OrthoDB" id="1001181at2759"/>
<dbReference type="InterPro" id="IPR002156">
    <property type="entry name" value="RNaseH_domain"/>
</dbReference>
<reference evidence="2 3" key="1">
    <citation type="journal article" date="2019" name="Genome Biol. Evol.">
        <title>Insights into the evolution of the New World diploid cottons (Gossypium, subgenus Houzingenia) based on genome sequencing.</title>
        <authorList>
            <person name="Grover C.E."/>
            <person name="Arick M.A. 2nd"/>
            <person name="Thrash A."/>
            <person name="Conover J.L."/>
            <person name="Sanders W.S."/>
            <person name="Peterson D.G."/>
            <person name="Frelichowski J.E."/>
            <person name="Scheffler J.A."/>
            <person name="Scheffler B.E."/>
            <person name="Wendel J.F."/>
        </authorList>
    </citation>
    <scope>NUCLEOTIDE SEQUENCE [LARGE SCALE GENOMIC DNA]</scope>
    <source>
        <strain evidence="2">1</strain>
        <tissue evidence="2">Leaf</tissue>
    </source>
</reference>
<dbReference type="GO" id="GO:0004523">
    <property type="term" value="F:RNA-DNA hybrid ribonuclease activity"/>
    <property type="evidence" value="ECO:0007669"/>
    <property type="project" value="InterPro"/>
</dbReference>
<organism evidence="2 3">
    <name type="scientific">Gossypium schwendimanii</name>
    <name type="common">Cotton</name>
    <dbReference type="NCBI Taxonomy" id="34291"/>
    <lineage>
        <taxon>Eukaryota</taxon>
        <taxon>Viridiplantae</taxon>
        <taxon>Streptophyta</taxon>
        <taxon>Embryophyta</taxon>
        <taxon>Tracheophyta</taxon>
        <taxon>Spermatophyta</taxon>
        <taxon>Magnoliopsida</taxon>
        <taxon>eudicotyledons</taxon>
        <taxon>Gunneridae</taxon>
        <taxon>Pentapetalae</taxon>
        <taxon>rosids</taxon>
        <taxon>malvids</taxon>
        <taxon>Malvales</taxon>
        <taxon>Malvaceae</taxon>
        <taxon>Malvoideae</taxon>
        <taxon>Gossypium</taxon>
    </lineage>
</organism>
<gene>
    <name evidence="2" type="ORF">Goshw_008597</name>
</gene>
<dbReference type="InterPro" id="IPR044730">
    <property type="entry name" value="RNase_H-like_dom_plant"/>
</dbReference>
<dbReference type="AlphaFoldDB" id="A0A7J9NF72"/>
<dbReference type="Proteomes" id="UP000593576">
    <property type="component" value="Unassembled WGS sequence"/>
</dbReference>
<dbReference type="Pfam" id="PF13456">
    <property type="entry name" value="RVT_3"/>
    <property type="match status" value="1"/>
</dbReference>
<dbReference type="GO" id="GO:0003676">
    <property type="term" value="F:nucleic acid binding"/>
    <property type="evidence" value="ECO:0007669"/>
    <property type="project" value="InterPro"/>
</dbReference>